<evidence type="ECO:0008006" key="3">
    <source>
        <dbReference type="Google" id="ProtNLM"/>
    </source>
</evidence>
<accession>A0A0F9JQB2</accession>
<dbReference type="NCBIfam" id="TIGR01913">
    <property type="entry name" value="bet_lambda"/>
    <property type="match status" value="1"/>
</dbReference>
<comment type="caution">
    <text evidence="2">The sequence shown here is derived from an EMBL/GenBank/DDBJ whole genome shotgun (WGS) entry which is preliminary data.</text>
</comment>
<dbReference type="InterPro" id="IPR018330">
    <property type="entry name" value="RecT_fam"/>
</dbReference>
<protein>
    <recommendedName>
        <fullName evidence="3">Phage recombination protein Bet</fullName>
    </recommendedName>
</protein>
<organism evidence="2">
    <name type="scientific">marine sediment metagenome</name>
    <dbReference type="NCBI Taxonomy" id="412755"/>
    <lineage>
        <taxon>unclassified sequences</taxon>
        <taxon>metagenomes</taxon>
        <taxon>ecological metagenomes</taxon>
    </lineage>
</organism>
<proteinExistence type="predicted"/>
<evidence type="ECO:0000313" key="2">
    <source>
        <dbReference type="EMBL" id="KKM07766.1"/>
    </source>
</evidence>
<reference evidence="2" key="1">
    <citation type="journal article" date="2015" name="Nature">
        <title>Complex archaea that bridge the gap between prokaryotes and eukaryotes.</title>
        <authorList>
            <person name="Spang A."/>
            <person name="Saw J.H."/>
            <person name="Jorgensen S.L."/>
            <person name="Zaremba-Niedzwiedzka K."/>
            <person name="Martijn J."/>
            <person name="Lind A.E."/>
            <person name="van Eijk R."/>
            <person name="Schleper C."/>
            <person name="Guy L."/>
            <person name="Ettema T.J."/>
        </authorList>
    </citation>
    <scope>NUCLEOTIDE SEQUENCE</scope>
</reference>
<dbReference type="Pfam" id="PF03837">
    <property type="entry name" value="RecT"/>
    <property type="match status" value="1"/>
</dbReference>
<name>A0A0F9JQB2_9ZZZZ</name>
<gene>
    <name evidence="2" type="ORF">LCGC14_1730650</name>
</gene>
<dbReference type="GO" id="GO:0003677">
    <property type="term" value="F:DNA binding"/>
    <property type="evidence" value="ECO:0007669"/>
    <property type="project" value="InterPro"/>
</dbReference>
<dbReference type="AlphaFoldDB" id="A0A0F9JQB2"/>
<feature type="compositionally biased region" description="Pro residues" evidence="1">
    <location>
        <begin position="205"/>
        <end position="215"/>
    </location>
</feature>
<feature type="region of interest" description="Disordered" evidence="1">
    <location>
        <begin position="203"/>
        <end position="228"/>
    </location>
</feature>
<dbReference type="GO" id="GO:0006310">
    <property type="term" value="P:DNA recombination"/>
    <property type="evidence" value="ECO:0007669"/>
    <property type="project" value="InterPro"/>
</dbReference>
<dbReference type="InterPro" id="IPR010183">
    <property type="entry name" value="Phage_lambda_Bet"/>
</dbReference>
<evidence type="ECO:0000256" key="1">
    <source>
        <dbReference type="SAM" id="MobiDB-lite"/>
    </source>
</evidence>
<sequence length="349" mass="38449">MNEQALVPVEAYDDKAIGLIKRTICKDSSDDELSLFINVCKRTGLDPFARQIYAIKRWDGRQKREVMSIQTSIDGFRLIAERSMQYAGQRGPFWCGANGEWQEIWLSDEPPAAAKVGVLRNDFQEPLWAVAKWDSYAQRGKDGNLMGVWGKMPDLMLAKCAEALALRRAFPAELSGLYTTDEMAQASNEVTVTEVAPEVIEEAVSPPPQPPPQPQPAAQAPTEDKPLCPECGQPTIIKGKEEWGGGWVCWKKEGGCGAKFDSDPSAQSPPDEAYDPPTLVIMDDPSTEEPQTPYQVALDALSGALTVEEMRRVSKDHYPGLKGKAKANFKMAFDKKKVALEKGGDDVPM</sequence>
<dbReference type="EMBL" id="LAZR01015701">
    <property type="protein sequence ID" value="KKM07766.1"/>
    <property type="molecule type" value="Genomic_DNA"/>
</dbReference>